<dbReference type="EMBL" id="JACDQQ010000321">
    <property type="protein sequence ID" value="MBA0083999.1"/>
    <property type="molecule type" value="Genomic_DNA"/>
</dbReference>
<evidence type="ECO:0000313" key="3">
    <source>
        <dbReference type="Proteomes" id="UP000567293"/>
    </source>
</evidence>
<evidence type="ECO:0000313" key="2">
    <source>
        <dbReference type="EMBL" id="MBA0083999.1"/>
    </source>
</evidence>
<protein>
    <submittedName>
        <fullName evidence="2">Uncharacterized protein</fullName>
    </submittedName>
</protein>
<feature type="region of interest" description="Disordered" evidence="1">
    <location>
        <begin position="1"/>
        <end position="39"/>
    </location>
</feature>
<dbReference type="AlphaFoldDB" id="A0A7V8SVL6"/>
<reference evidence="2" key="1">
    <citation type="submission" date="2020-06" db="EMBL/GenBank/DDBJ databases">
        <title>Legume-microbial interactions unlock mineral nutrients during tropical forest succession.</title>
        <authorList>
            <person name="Epihov D.Z."/>
        </authorList>
    </citation>
    <scope>NUCLEOTIDE SEQUENCE [LARGE SCALE GENOMIC DNA]</scope>
    <source>
        <strain evidence="2">Pan2503</strain>
    </source>
</reference>
<accession>A0A7V8SVL6</accession>
<name>A0A7V8SVL6_9BACT</name>
<evidence type="ECO:0000256" key="1">
    <source>
        <dbReference type="SAM" id="MobiDB-lite"/>
    </source>
</evidence>
<organism evidence="2 3">
    <name type="scientific">Candidatus Acidiferrum panamense</name>
    <dbReference type="NCBI Taxonomy" id="2741543"/>
    <lineage>
        <taxon>Bacteria</taxon>
        <taxon>Pseudomonadati</taxon>
        <taxon>Acidobacteriota</taxon>
        <taxon>Terriglobia</taxon>
        <taxon>Candidatus Acidiferrales</taxon>
        <taxon>Candidatus Acidiferrum</taxon>
    </lineage>
</organism>
<keyword evidence="3" id="KW-1185">Reference proteome</keyword>
<dbReference type="Proteomes" id="UP000567293">
    <property type="component" value="Unassembled WGS sequence"/>
</dbReference>
<proteinExistence type="predicted"/>
<feature type="compositionally biased region" description="Polar residues" evidence="1">
    <location>
        <begin position="9"/>
        <end position="22"/>
    </location>
</feature>
<feature type="non-terminal residue" evidence="2">
    <location>
        <position position="120"/>
    </location>
</feature>
<gene>
    <name evidence="2" type="ORF">HRJ53_03295</name>
</gene>
<comment type="caution">
    <text evidence="2">The sequence shown here is derived from an EMBL/GenBank/DDBJ whole genome shotgun (WGS) entry which is preliminary data.</text>
</comment>
<sequence>MHRNDSQQRKTNGISSEISAVRTQPLVHNGRMERQVNDVSDSRGMARAIVLAAAILVPLIAEAGEAAAPEPTELRANTLAALDRYVKLTEARNEEELKRGTNLLWIDELPPPEGAEAYSA</sequence>